<evidence type="ECO:0000313" key="3">
    <source>
        <dbReference type="EMBL" id="OKH95842.1"/>
    </source>
</evidence>
<feature type="compositionally biased region" description="Pro residues" evidence="1">
    <location>
        <begin position="160"/>
        <end position="177"/>
    </location>
</feature>
<dbReference type="Proteomes" id="UP000186455">
    <property type="component" value="Unassembled WGS sequence"/>
</dbReference>
<feature type="transmembrane region" description="Helical" evidence="2">
    <location>
        <begin position="103"/>
        <end position="126"/>
    </location>
</feature>
<feature type="region of interest" description="Disordered" evidence="1">
    <location>
        <begin position="152"/>
        <end position="177"/>
    </location>
</feature>
<keyword evidence="2" id="KW-0812">Transmembrane</keyword>
<accession>A0A1Q4VDD4</accession>
<evidence type="ECO:0000313" key="4">
    <source>
        <dbReference type="Proteomes" id="UP000186455"/>
    </source>
</evidence>
<name>A0A1Q4VDD4_9ACTN</name>
<protein>
    <submittedName>
        <fullName evidence="3">Uncharacterized protein</fullName>
    </submittedName>
</protein>
<evidence type="ECO:0000256" key="1">
    <source>
        <dbReference type="SAM" id="MobiDB-lite"/>
    </source>
</evidence>
<keyword evidence="2" id="KW-1133">Transmembrane helix</keyword>
<proteinExistence type="predicted"/>
<sequence>MGTDFDPAAAARGPRTARLLGSALCAPLTAAGGWLFGTGLVRDHPAGSCGAYGEPLCTRDDFTAAVSEVGWALLFSFGGIALWLLALAVGLGQATDATDGRPLVASDWPVFLAAVTLALCGAAFAGGAFHGAPLWPAAVTASLTVLLATRRPAHPAPGARTPPPDPSPEPPTDPATG</sequence>
<dbReference type="RefSeq" id="WP_073783500.1">
    <property type="nucleotide sequence ID" value="NZ_CP109290.1"/>
</dbReference>
<keyword evidence="2" id="KW-0472">Membrane</keyword>
<comment type="caution">
    <text evidence="3">The sequence shown here is derived from an EMBL/GenBank/DDBJ whole genome shotgun (WGS) entry which is preliminary data.</text>
</comment>
<evidence type="ECO:0000256" key="2">
    <source>
        <dbReference type="SAM" id="Phobius"/>
    </source>
</evidence>
<gene>
    <name evidence="3" type="ORF">AB852_03610</name>
</gene>
<dbReference type="EMBL" id="LFBV01000001">
    <property type="protein sequence ID" value="OKH95842.1"/>
    <property type="molecule type" value="Genomic_DNA"/>
</dbReference>
<organism evidence="3 4">
    <name type="scientific">Streptomyces uncialis</name>
    <dbReference type="NCBI Taxonomy" id="1048205"/>
    <lineage>
        <taxon>Bacteria</taxon>
        <taxon>Bacillati</taxon>
        <taxon>Actinomycetota</taxon>
        <taxon>Actinomycetes</taxon>
        <taxon>Kitasatosporales</taxon>
        <taxon>Streptomycetaceae</taxon>
        <taxon>Streptomyces</taxon>
    </lineage>
</organism>
<dbReference type="AlphaFoldDB" id="A0A1Q4VDD4"/>
<keyword evidence="4" id="KW-1185">Reference proteome</keyword>
<feature type="transmembrane region" description="Helical" evidence="2">
    <location>
        <begin position="69"/>
        <end position="91"/>
    </location>
</feature>
<reference evidence="3 4" key="1">
    <citation type="submission" date="2015-06" db="EMBL/GenBank/DDBJ databases">
        <title>Cloning and characterization of the uncialamcin biosynthetic gene cluster.</title>
        <authorList>
            <person name="Yan X."/>
            <person name="Huang T."/>
            <person name="Ge H."/>
            <person name="Shen B."/>
        </authorList>
    </citation>
    <scope>NUCLEOTIDE SEQUENCE [LARGE SCALE GENOMIC DNA]</scope>
    <source>
        <strain evidence="3 4">DCA2648</strain>
    </source>
</reference>